<dbReference type="SUPFAM" id="SSF56059">
    <property type="entry name" value="Glutathione synthetase ATP-binding domain-like"/>
    <property type="match status" value="1"/>
</dbReference>
<name>A0ABW4I4Z5_9SPHN</name>
<proteinExistence type="predicted"/>
<dbReference type="RefSeq" id="WP_380888989.1">
    <property type="nucleotide sequence ID" value="NZ_JBHUDY010000001.1"/>
</dbReference>
<dbReference type="Proteomes" id="UP001597115">
    <property type="component" value="Unassembled WGS sequence"/>
</dbReference>
<reference evidence="2" key="1">
    <citation type="journal article" date="2019" name="Int. J. Syst. Evol. Microbiol.">
        <title>The Global Catalogue of Microorganisms (GCM) 10K type strain sequencing project: providing services to taxonomists for standard genome sequencing and annotation.</title>
        <authorList>
            <consortium name="The Broad Institute Genomics Platform"/>
            <consortium name="The Broad Institute Genome Sequencing Center for Infectious Disease"/>
            <person name="Wu L."/>
            <person name="Ma J."/>
        </authorList>
    </citation>
    <scope>NUCLEOTIDE SEQUENCE [LARGE SCALE GENOMIC DNA]</scope>
    <source>
        <strain evidence="2">CGMCC 1.16275</strain>
    </source>
</reference>
<protein>
    <recommendedName>
        <fullName evidence="3">ATP-grasp domain-containing protein</fullName>
    </recommendedName>
</protein>
<sequence length="252" mass="28177">MRPRVLFGDHPTLKPTIERLIDHGRFEIAFGSLELPDIASFDLVVPLTIDQIVAARDANADGRRRAVVPDAELVEICDDKLLFCENMLAMGLGALLPELLPDPPNVFPYVRKPRRGEFGDGIRIVRRPEDDHDPSPHSFCQRPVEGAYEYVLHLLRVDGRIRYARCYRYLMADTLSVRGREQPALTIAEAEPGRALKPCADILERLGFEGTCCFNYKWEAGALRILELNPRFGGSLAGDVNAYVAAHLEALA</sequence>
<keyword evidence="2" id="KW-1185">Reference proteome</keyword>
<dbReference type="Gene3D" id="3.30.470.20">
    <property type="entry name" value="ATP-grasp fold, B domain"/>
    <property type="match status" value="1"/>
</dbReference>
<organism evidence="1 2">
    <name type="scientific">Sphingomonas tabacisoli</name>
    <dbReference type="NCBI Taxonomy" id="2249466"/>
    <lineage>
        <taxon>Bacteria</taxon>
        <taxon>Pseudomonadati</taxon>
        <taxon>Pseudomonadota</taxon>
        <taxon>Alphaproteobacteria</taxon>
        <taxon>Sphingomonadales</taxon>
        <taxon>Sphingomonadaceae</taxon>
        <taxon>Sphingomonas</taxon>
    </lineage>
</organism>
<evidence type="ECO:0008006" key="3">
    <source>
        <dbReference type="Google" id="ProtNLM"/>
    </source>
</evidence>
<gene>
    <name evidence="1" type="ORF">ACFSCW_10490</name>
</gene>
<dbReference type="EMBL" id="JBHUDY010000001">
    <property type="protein sequence ID" value="MFD1612230.1"/>
    <property type="molecule type" value="Genomic_DNA"/>
</dbReference>
<evidence type="ECO:0000313" key="2">
    <source>
        <dbReference type="Proteomes" id="UP001597115"/>
    </source>
</evidence>
<evidence type="ECO:0000313" key="1">
    <source>
        <dbReference type="EMBL" id="MFD1612230.1"/>
    </source>
</evidence>
<comment type="caution">
    <text evidence="1">The sequence shown here is derived from an EMBL/GenBank/DDBJ whole genome shotgun (WGS) entry which is preliminary data.</text>
</comment>
<accession>A0ABW4I4Z5</accession>